<dbReference type="PANTHER" id="PTHR47510">
    <property type="entry name" value="REVERSE TRANSCRIPTASE DOMAIN-CONTAINING PROTEIN"/>
    <property type="match status" value="1"/>
</dbReference>
<dbReference type="GeneID" id="115886949"/>
<dbReference type="InterPro" id="IPR036691">
    <property type="entry name" value="Endo/exonu/phosph_ase_sf"/>
</dbReference>
<evidence type="ECO:0000313" key="3">
    <source>
        <dbReference type="RefSeq" id="XP_030762137.1"/>
    </source>
</evidence>
<dbReference type="SUPFAM" id="SSF56219">
    <property type="entry name" value="DNase I-like"/>
    <property type="match status" value="1"/>
</dbReference>
<dbReference type="Pfam" id="PF03372">
    <property type="entry name" value="Exo_endo_phos"/>
    <property type="match status" value="1"/>
</dbReference>
<name>A0A6J2YFD7_SITOR</name>
<dbReference type="PANTHER" id="PTHR47510:SF3">
    <property type="entry name" value="ENDO_EXONUCLEASE_PHOSPHATASE DOMAIN-CONTAINING PROTEIN"/>
    <property type="match status" value="1"/>
</dbReference>
<keyword evidence="2" id="KW-1185">Reference proteome</keyword>
<dbReference type="GO" id="GO:0003824">
    <property type="term" value="F:catalytic activity"/>
    <property type="evidence" value="ECO:0007669"/>
    <property type="project" value="InterPro"/>
</dbReference>
<dbReference type="KEGG" id="soy:115886949"/>
<dbReference type="Gene3D" id="3.60.10.10">
    <property type="entry name" value="Endonuclease/exonuclease/phosphatase"/>
    <property type="match status" value="1"/>
</dbReference>
<feature type="domain" description="Endonuclease/exonuclease/phosphatase" evidence="1">
    <location>
        <begin position="42"/>
        <end position="219"/>
    </location>
</feature>
<dbReference type="InterPro" id="IPR005135">
    <property type="entry name" value="Endo/exonuclease/phosphatase"/>
</dbReference>
<evidence type="ECO:0000259" key="1">
    <source>
        <dbReference type="Pfam" id="PF03372"/>
    </source>
</evidence>
<dbReference type="AlphaFoldDB" id="A0A6J2YFD7"/>
<dbReference type="OrthoDB" id="6776121at2759"/>
<proteinExistence type="predicted"/>
<accession>A0A6J2YFD7</accession>
<evidence type="ECO:0000313" key="2">
    <source>
        <dbReference type="Proteomes" id="UP000504635"/>
    </source>
</evidence>
<protein>
    <submittedName>
        <fullName evidence="3">Uncharacterized protein LOC115886949</fullName>
    </submittedName>
</protein>
<dbReference type="InParanoid" id="A0A6J2YFD7"/>
<sequence>MILTMISPMNNNHIAVRQFESIDLLNRSLSNNNKSINILYLNACSIKNKLDKLQAYISHIQIQTHIIIVTETWVEKHEENFYNLPGYNVTYSSRTKKGGGCAIFIKNNLTGNILKKVERNNITYLLVSIQELKTCFSAIYNPSKKRNDVEVTLHLLEEELSRQNNQNVWLLGDLNIDLLTNNLNSSRIRDICTSNGFYICNETVATRKSHNLIDHIITNIPNPQAKLGIIKAGISDHDLQYLSIEKEEDLKSRQLTYKKKIVDLQRIKCELLKVDETYSNTNSVDLNYELVTQCFLKGTSYRDITMNVKNNNKPWFNQDIQQAIRANDYYYKKSQLYPNNGYLKQKYQDSKKHLKNIIRNSKNEYFTRKFDQVKGNTRKEWQVLNQIITNTDKSGKKNVPSLKIQNQTITDVKNISEQFNNFFSTVASSLASKINKCKLNTETETVCNKSFQLQDTNFLEVLKTIESLDPKKAPGHDDIDTKTVKACSFELSSILCKLLNQSFNGGEVPAGMKLARVLPLFKGGDIQNPNNYRP</sequence>
<dbReference type="Proteomes" id="UP000504635">
    <property type="component" value="Unplaced"/>
</dbReference>
<dbReference type="RefSeq" id="XP_030762137.1">
    <property type="nucleotide sequence ID" value="XM_030906277.1"/>
</dbReference>
<feature type="non-terminal residue" evidence="3">
    <location>
        <position position="534"/>
    </location>
</feature>
<organism evidence="2 3">
    <name type="scientific">Sitophilus oryzae</name>
    <name type="common">Rice weevil</name>
    <name type="synonym">Curculio oryzae</name>
    <dbReference type="NCBI Taxonomy" id="7048"/>
    <lineage>
        <taxon>Eukaryota</taxon>
        <taxon>Metazoa</taxon>
        <taxon>Ecdysozoa</taxon>
        <taxon>Arthropoda</taxon>
        <taxon>Hexapoda</taxon>
        <taxon>Insecta</taxon>
        <taxon>Pterygota</taxon>
        <taxon>Neoptera</taxon>
        <taxon>Endopterygota</taxon>
        <taxon>Coleoptera</taxon>
        <taxon>Polyphaga</taxon>
        <taxon>Cucujiformia</taxon>
        <taxon>Curculionidae</taxon>
        <taxon>Dryophthorinae</taxon>
        <taxon>Sitophilus</taxon>
    </lineage>
</organism>
<gene>
    <name evidence="3" type="primary">LOC115886949</name>
</gene>
<reference evidence="3" key="1">
    <citation type="submission" date="2025-08" db="UniProtKB">
        <authorList>
            <consortium name="RefSeq"/>
        </authorList>
    </citation>
    <scope>IDENTIFICATION</scope>
    <source>
        <tissue evidence="3">Gonads</tissue>
    </source>
</reference>